<feature type="domain" description="Rab3GAP catalytic subunit C-terminal" evidence="12">
    <location>
        <begin position="751"/>
        <end position="969"/>
    </location>
</feature>
<dbReference type="InterPro" id="IPR045700">
    <property type="entry name" value="Rab3GAP1"/>
</dbReference>
<feature type="region of interest" description="Disordered" evidence="10">
    <location>
        <begin position="560"/>
        <end position="597"/>
    </location>
</feature>
<dbReference type="GO" id="GO:0005783">
    <property type="term" value="C:endoplasmic reticulum"/>
    <property type="evidence" value="ECO:0007669"/>
    <property type="project" value="UniProtKB-SubCell"/>
</dbReference>
<dbReference type="GO" id="GO:0005096">
    <property type="term" value="F:GTPase activator activity"/>
    <property type="evidence" value="ECO:0007669"/>
    <property type="project" value="UniProtKB-KW"/>
</dbReference>
<evidence type="ECO:0000256" key="3">
    <source>
        <dbReference type="ARBA" id="ARBA00004496"/>
    </source>
</evidence>
<feature type="domain" description="Rab3GAP catalytic subunit conserved" evidence="11">
    <location>
        <begin position="586"/>
        <end position="739"/>
    </location>
</feature>
<sequence>MAADSEPESEVFEITDFTTASEWERFISKIEEVLNDWKLIGISSGKPLEKGVYTTGAWEEKSDEISFADFRFSVTHHYLVQEPGDRDGREEGVEDALPLPMQDLLCMNNDFPPRAHCLVRWYGLREFVVIAPAANNDAVLSESKCNLLLSSVSIALGNTGCQVPLFVQIHQKWRRMYVGECQGPGVRTDFEMVHLRKAPSQYTHLSGLLDVFKSKIGCPLTPLPPVSMAIRLTYVLQDWQQYFWPQQPPDIDALVGGEVGGLEFGKLPFGACEDPISELHLATTWPHLTEGIIVDNDVYSDLDPIQAPQWSVRVRKADNPQCLLGDFLNEFFKLCHRKESTDEILGRSAFEEDGKEVADISHALSKLTEPAPVPIHKLSVTNMVHSAKKKIRKHRGVDESPLNNEVLNTILLNLFSQFKSAPSDSLTYKLALCLCMINFYHGGVKGVAHLWQEFVLEMRYRWENNYLIPGLANGPPDLRCCLLHQKLQMLNCCIERKKARDEGKRGNVSDRSPSGSSGDTGRGADHSGDNLKEADKEVGKSWESWSDSEEEFFECLSDAEDLKGNGQENGKKGGAKEGSRDPVSLKPEGRLHPHGKLTLLHPGEPLYIPITQEPAPMTEDLLEEQSEVLAKLGTSAEGAHLRARMQSACLLSDMESFKAANPGCCLEDFVRWYSPRDYIEEEVVDEKGNVVIKGELSARMKIPSNMWVEAWETAKPVPARRQKRLFDDTREAEKVLHYLAVQKPADLARHLLPCVIHAAVLKVKEEEVLEDISSVKKIIKQIISHSSKVLRFPNPEDKKLEEIIAQIMSVEAIIARARSLKAKFGVEKCENEEEKEDLQRCPCPYATWCILYAHLSNHLFTLTESSDEVTNFVPHFPLIFLSCIELNLSISAMPPLDEELRRSGSAEERRFTAGSVLDFPPPTGREIVLRTTVPSPAPYSKALPQRMYSVLTKEDFRLAGAFSADTTFF</sequence>
<keyword evidence="14" id="KW-1185">Reference proteome</keyword>
<dbReference type="EMBL" id="MCFN01000032">
    <property type="protein sequence ID" value="OXB67714.1"/>
    <property type="molecule type" value="Genomic_DNA"/>
</dbReference>
<gene>
    <name evidence="13" type="ORF">ASZ78_002796</name>
</gene>
<evidence type="ECO:0000256" key="8">
    <source>
        <dbReference type="ARBA" id="ARBA00022824"/>
    </source>
</evidence>
<keyword evidence="7" id="KW-0963">Cytoplasm</keyword>
<dbReference type="PANTHER" id="PTHR21422">
    <property type="entry name" value="RAB3 GTPASE-ACTIVATING PROTEIN CATALYTIC SUBUNIT"/>
    <property type="match status" value="1"/>
</dbReference>
<dbReference type="Pfam" id="PF13890">
    <property type="entry name" value="Rab3-GTPase_cat"/>
    <property type="match status" value="1"/>
</dbReference>
<dbReference type="InterPro" id="IPR045698">
    <property type="entry name" value="Rab3GAP1_C"/>
</dbReference>
<protein>
    <recommendedName>
        <fullName evidence="5">Rab3 GTPase-activating protein catalytic subunit</fullName>
    </recommendedName>
</protein>
<evidence type="ECO:0000256" key="1">
    <source>
        <dbReference type="ARBA" id="ARBA00004222"/>
    </source>
</evidence>
<accession>A0A226NJM5</accession>
<evidence type="ECO:0000256" key="4">
    <source>
        <dbReference type="ARBA" id="ARBA00008856"/>
    </source>
</evidence>
<evidence type="ECO:0000313" key="13">
    <source>
        <dbReference type="EMBL" id="OXB67714.1"/>
    </source>
</evidence>
<feature type="compositionally biased region" description="Basic and acidic residues" evidence="10">
    <location>
        <begin position="569"/>
        <end position="580"/>
    </location>
</feature>
<keyword evidence="6" id="KW-0343">GTPase activation</keyword>
<dbReference type="InterPro" id="IPR026147">
    <property type="entry name" value="Rab3GAP1_conserved"/>
</dbReference>
<feature type="compositionally biased region" description="Polar residues" evidence="10">
    <location>
        <begin position="509"/>
        <end position="519"/>
    </location>
</feature>
<dbReference type="AlphaFoldDB" id="A0A226NJM5"/>
<dbReference type="STRING" id="9009.A0A226NJM5"/>
<evidence type="ECO:0000256" key="2">
    <source>
        <dbReference type="ARBA" id="ARBA00004240"/>
    </source>
</evidence>
<comment type="caution">
    <text evidence="13">The sequence shown here is derived from an EMBL/GenBank/DDBJ whole genome shotgun (WGS) entry which is preliminary data.</text>
</comment>
<organism evidence="13 14">
    <name type="scientific">Callipepla squamata</name>
    <name type="common">Scaled quail</name>
    <dbReference type="NCBI Taxonomy" id="9009"/>
    <lineage>
        <taxon>Eukaryota</taxon>
        <taxon>Metazoa</taxon>
        <taxon>Chordata</taxon>
        <taxon>Craniata</taxon>
        <taxon>Vertebrata</taxon>
        <taxon>Euteleostomi</taxon>
        <taxon>Archelosauria</taxon>
        <taxon>Archosauria</taxon>
        <taxon>Dinosauria</taxon>
        <taxon>Saurischia</taxon>
        <taxon>Theropoda</taxon>
        <taxon>Coelurosauria</taxon>
        <taxon>Aves</taxon>
        <taxon>Neognathae</taxon>
        <taxon>Galloanserae</taxon>
        <taxon>Galliformes</taxon>
        <taxon>Odontophoridae</taxon>
        <taxon>Callipepla</taxon>
    </lineage>
</organism>
<keyword evidence="8" id="KW-0256">Endoplasmic reticulum</keyword>
<evidence type="ECO:0000256" key="9">
    <source>
        <dbReference type="ARBA" id="ARBA00023034"/>
    </source>
</evidence>
<evidence type="ECO:0000256" key="6">
    <source>
        <dbReference type="ARBA" id="ARBA00022468"/>
    </source>
</evidence>
<reference evidence="13 14" key="1">
    <citation type="submission" date="2016-07" db="EMBL/GenBank/DDBJ databases">
        <title>Disparate Historic Effective Population Sizes Predicted by Modern Levels of Genome Diversity for the Scaled Quail (Callipepla squamata) and the Northern Bobwhite (Colinus virginianus): Inferences from First and Second Generation Draft Genome Assemblies for Sympatric New World Quail.</title>
        <authorList>
            <person name="Oldeschulte D.L."/>
            <person name="Halley Y.A."/>
            <person name="Bhattarai E.K."/>
            <person name="Brashear W.A."/>
            <person name="Hill J."/>
            <person name="Metz R.P."/>
            <person name="Johnson C.D."/>
            <person name="Rollins D."/>
            <person name="Peterson M.J."/>
            <person name="Bickhart D.M."/>
            <person name="Decker J.E."/>
            <person name="Seabury C.M."/>
        </authorList>
    </citation>
    <scope>NUCLEOTIDE SEQUENCE [LARGE SCALE GENOMIC DNA]</scope>
    <source>
        <strain evidence="13 14">Texas</strain>
        <tissue evidence="13">Leg muscle</tissue>
    </source>
</reference>
<keyword evidence="9" id="KW-0333">Golgi apparatus</keyword>
<evidence type="ECO:0000256" key="10">
    <source>
        <dbReference type="SAM" id="MobiDB-lite"/>
    </source>
</evidence>
<feature type="region of interest" description="Disordered" evidence="10">
    <location>
        <begin position="503"/>
        <end position="540"/>
    </location>
</feature>
<dbReference type="PANTHER" id="PTHR21422:SF9">
    <property type="entry name" value="RAB3 GTPASE-ACTIVATING PROTEIN CATALYTIC SUBUNIT"/>
    <property type="match status" value="1"/>
</dbReference>
<evidence type="ECO:0000256" key="7">
    <source>
        <dbReference type="ARBA" id="ARBA00022490"/>
    </source>
</evidence>
<comment type="subcellular location">
    <subcellularLocation>
        <location evidence="3">Cytoplasm</location>
    </subcellularLocation>
    <subcellularLocation>
        <location evidence="2">Endoplasmic reticulum</location>
    </subcellularLocation>
    <subcellularLocation>
        <location evidence="1">Golgi apparatus</location>
        <location evidence="1">cis-Golgi network</location>
    </subcellularLocation>
</comment>
<dbReference type="Proteomes" id="UP000198323">
    <property type="component" value="Unassembled WGS sequence"/>
</dbReference>
<dbReference type="GO" id="GO:0005794">
    <property type="term" value="C:Golgi apparatus"/>
    <property type="evidence" value="ECO:0007669"/>
    <property type="project" value="UniProtKB-SubCell"/>
</dbReference>
<dbReference type="OrthoDB" id="17346at2759"/>
<evidence type="ECO:0000259" key="12">
    <source>
        <dbReference type="Pfam" id="PF19533"/>
    </source>
</evidence>
<evidence type="ECO:0000256" key="5">
    <source>
        <dbReference type="ARBA" id="ARBA00015817"/>
    </source>
</evidence>
<proteinExistence type="inferred from homology"/>
<evidence type="ECO:0000259" key="11">
    <source>
        <dbReference type="Pfam" id="PF13890"/>
    </source>
</evidence>
<evidence type="ECO:0000313" key="14">
    <source>
        <dbReference type="Proteomes" id="UP000198323"/>
    </source>
</evidence>
<name>A0A226NJM5_CALSU</name>
<feature type="compositionally biased region" description="Basic and acidic residues" evidence="10">
    <location>
        <begin position="522"/>
        <end position="540"/>
    </location>
</feature>
<comment type="similarity">
    <text evidence="4">Belongs to the Rab3-GAP catalytic subunit family.</text>
</comment>
<dbReference type="Pfam" id="PF19533">
    <property type="entry name" value="Rab3-GAP_cat_C"/>
    <property type="match status" value="1"/>
</dbReference>